<sequence>MPPAPSWRSTRKRPISSPGAGKAAVTVMFYLTSPRPCRLRAWSHRRLSGPYLALQDGPPPPGDVLGSIKTLTRPL</sequence>
<keyword evidence="3" id="KW-1185">Reference proteome</keyword>
<organism evidence="2 3">
    <name type="scientific">Nocardioides marinquilinus</name>
    <dbReference type="NCBI Taxonomy" id="1210400"/>
    <lineage>
        <taxon>Bacteria</taxon>
        <taxon>Bacillati</taxon>
        <taxon>Actinomycetota</taxon>
        <taxon>Actinomycetes</taxon>
        <taxon>Propionibacteriales</taxon>
        <taxon>Nocardioidaceae</taxon>
        <taxon>Nocardioides</taxon>
    </lineage>
</organism>
<accession>A0ABP9Q133</accession>
<feature type="region of interest" description="Disordered" evidence="1">
    <location>
        <begin position="1"/>
        <end position="20"/>
    </location>
</feature>
<evidence type="ECO:0000256" key="1">
    <source>
        <dbReference type="SAM" id="MobiDB-lite"/>
    </source>
</evidence>
<dbReference type="EMBL" id="BAABKG010000006">
    <property type="protein sequence ID" value="GAA5155522.1"/>
    <property type="molecule type" value="Genomic_DNA"/>
</dbReference>
<dbReference type="Proteomes" id="UP001500221">
    <property type="component" value="Unassembled WGS sequence"/>
</dbReference>
<proteinExistence type="predicted"/>
<evidence type="ECO:0000313" key="3">
    <source>
        <dbReference type="Proteomes" id="UP001500221"/>
    </source>
</evidence>
<reference evidence="3" key="1">
    <citation type="journal article" date="2019" name="Int. J. Syst. Evol. Microbiol.">
        <title>The Global Catalogue of Microorganisms (GCM) 10K type strain sequencing project: providing services to taxonomists for standard genome sequencing and annotation.</title>
        <authorList>
            <consortium name="The Broad Institute Genomics Platform"/>
            <consortium name="The Broad Institute Genome Sequencing Center for Infectious Disease"/>
            <person name="Wu L."/>
            <person name="Ma J."/>
        </authorList>
    </citation>
    <scope>NUCLEOTIDE SEQUENCE [LARGE SCALE GENOMIC DNA]</scope>
    <source>
        <strain evidence="3">JCM 18459</strain>
    </source>
</reference>
<protein>
    <submittedName>
        <fullName evidence="2">Uncharacterized protein</fullName>
    </submittedName>
</protein>
<name>A0ABP9Q133_9ACTN</name>
<feature type="region of interest" description="Disordered" evidence="1">
    <location>
        <begin position="51"/>
        <end position="75"/>
    </location>
</feature>
<comment type="caution">
    <text evidence="2">The sequence shown here is derived from an EMBL/GenBank/DDBJ whole genome shotgun (WGS) entry which is preliminary data.</text>
</comment>
<evidence type="ECO:0000313" key="2">
    <source>
        <dbReference type="EMBL" id="GAA5155522.1"/>
    </source>
</evidence>
<gene>
    <name evidence="2" type="ORF">GCM10023340_41040</name>
</gene>